<dbReference type="Proteomes" id="UP000789405">
    <property type="component" value="Unassembled WGS sequence"/>
</dbReference>
<sequence length="108" mass="12498">MEDTKKRKDCLITIRRQTSHKTNVEAQATSETIWWDENIFKSARISHPDRQLAKEWEKYHENESAIHLHNPTFTDIGVMYGVAGTRDLLGSYSVLQLGIHNKGSECRQ</sequence>
<feature type="non-terminal residue" evidence="1">
    <location>
        <position position="1"/>
    </location>
</feature>
<gene>
    <name evidence="1" type="ORF">DERYTH_LOCUS8852</name>
</gene>
<proteinExistence type="predicted"/>
<reference evidence="1" key="1">
    <citation type="submission" date="2021-06" db="EMBL/GenBank/DDBJ databases">
        <authorList>
            <person name="Kallberg Y."/>
            <person name="Tangrot J."/>
            <person name="Rosling A."/>
        </authorList>
    </citation>
    <scope>NUCLEOTIDE SEQUENCE</scope>
    <source>
        <strain evidence="1">MA453B</strain>
    </source>
</reference>
<evidence type="ECO:0000313" key="1">
    <source>
        <dbReference type="EMBL" id="CAG8625251.1"/>
    </source>
</evidence>
<dbReference type="EMBL" id="CAJVPY010004674">
    <property type="protein sequence ID" value="CAG8625251.1"/>
    <property type="molecule type" value="Genomic_DNA"/>
</dbReference>
<organism evidence="1 2">
    <name type="scientific">Dentiscutata erythropus</name>
    <dbReference type="NCBI Taxonomy" id="1348616"/>
    <lineage>
        <taxon>Eukaryota</taxon>
        <taxon>Fungi</taxon>
        <taxon>Fungi incertae sedis</taxon>
        <taxon>Mucoromycota</taxon>
        <taxon>Glomeromycotina</taxon>
        <taxon>Glomeromycetes</taxon>
        <taxon>Diversisporales</taxon>
        <taxon>Gigasporaceae</taxon>
        <taxon>Dentiscutata</taxon>
    </lineage>
</organism>
<protein>
    <submittedName>
        <fullName evidence="1">21111_t:CDS:1</fullName>
    </submittedName>
</protein>
<keyword evidence="2" id="KW-1185">Reference proteome</keyword>
<accession>A0A9N9D3U8</accession>
<evidence type="ECO:0000313" key="2">
    <source>
        <dbReference type="Proteomes" id="UP000789405"/>
    </source>
</evidence>
<name>A0A9N9D3U8_9GLOM</name>
<comment type="caution">
    <text evidence="1">The sequence shown here is derived from an EMBL/GenBank/DDBJ whole genome shotgun (WGS) entry which is preliminary data.</text>
</comment>
<dbReference type="AlphaFoldDB" id="A0A9N9D3U8"/>